<name>A0A4R3LHI6_9GAMM</name>
<dbReference type="InterPro" id="IPR025543">
    <property type="entry name" value="Dodecin-like"/>
</dbReference>
<reference evidence="1 2" key="1">
    <citation type="submission" date="2019-03" db="EMBL/GenBank/DDBJ databases">
        <title>Genomic Encyclopedia of Type Strains, Phase IV (KMG-IV): sequencing the most valuable type-strain genomes for metagenomic binning, comparative biology and taxonomic classification.</title>
        <authorList>
            <person name="Goeker M."/>
        </authorList>
    </citation>
    <scope>NUCLEOTIDE SEQUENCE [LARGE SCALE GENOMIC DNA]</scope>
    <source>
        <strain evidence="1 2">DSM 21944</strain>
    </source>
</reference>
<comment type="caution">
    <text evidence="1">The sequence shown here is derived from an EMBL/GenBank/DDBJ whole genome shotgun (WGS) entry which is preliminary data.</text>
</comment>
<dbReference type="InterPro" id="IPR009923">
    <property type="entry name" value="Dodecin"/>
</dbReference>
<dbReference type="PANTHER" id="PTHR39324:SF1">
    <property type="entry name" value="CALCIUM DODECIN"/>
    <property type="match status" value="1"/>
</dbReference>
<dbReference type="PANTHER" id="PTHR39324">
    <property type="entry name" value="CALCIUM DODECIN"/>
    <property type="match status" value="1"/>
</dbReference>
<evidence type="ECO:0000313" key="1">
    <source>
        <dbReference type="EMBL" id="TCS99633.1"/>
    </source>
</evidence>
<proteinExistence type="predicted"/>
<sequence>MSAQVAKVIELNCSSPKGIEDAVEKGLEKAAQSVKNIKGAWVNEIKVVTGPDGKVTEWRVNLKVTFVVD</sequence>
<dbReference type="RefSeq" id="WP_123521590.1">
    <property type="nucleotide sequence ID" value="NZ_JBHLWF010000028.1"/>
</dbReference>
<accession>A0A4R3LHI6</accession>
<keyword evidence="2" id="KW-1185">Reference proteome</keyword>
<gene>
    <name evidence="1" type="ORF">EDC25_10566</name>
</gene>
<dbReference type="Proteomes" id="UP000294599">
    <property type="component" value="Unassembled WGS sequence"/>
</dbReference>
<dbReference type="EMBL" id="SMAF01000005">
    <property type="protein sequence ID" value="TCS99633.1"/>
    <property type="molecule type" value="Genomic_DNA"/>
</dbReference>
<organism evidence="1 2">
    <name type="scientific">Pseudofulvimonas gallinarii</name>
    <dbReference type="NCBI Taxonomy" id="634155"/>
    <lineage>
        <taxon>Bacteria</taxon>
        <taxon>Pseudomonadati</taxon>
        <taxon>Pseudomonadota</taxon>
        <taxon>Gammaproteobacteria</taxon>
        <taxon>Lysobacterales</taxon>
        <taxon>Rhodanobacteraceae</taxon>
        <taxon>Pseudofulvimonas</taxon>
    </lineage>
</organism>
<dbReference type="Pfam" id="PF07311">
    <property type="entry name" value="Dodecin"/>
    <property type="match status" value="1"/>
</dbReference>
<dbReference type="SUPFAM" id="SSF89807">
    <property type="entry name" value="Dodecin-like"/>
    <property type="match status" value="1"/>
</dbReference>
<evidence type="ECO:0000313" key="2">
    <source>
        <dbReference type="Proteomes" id="UP000294599"/>
    </source>
</evidence>
<dbReference type="InterPro" id="IPR036694">
    <property type="entry name" value="Dodecin-like_sf"/>
</dbReference>
<dbReference type="OrthoDB" id="9805449at2"/>
<protein>
    <recommendedName>
        <fullName evidence="3">Dodecin domain-containing protein</fullName>
    </recommendedName>
</protein>
<dbReference type="Gene3D" id="3.30.1660.10">
    <property type="entry name" value="Flavin-binding protein dodecin"/>
    <property type="match status" value="1"/>
</dbReference>
<evidence type="ECO:0008006" key="3">
    <source>
        <dbReference type="Google" id="ProtNLM"/>
    </source>
</evidence>
<dbReference type="AlphaFoldDB" id="A0A4R3LHI6"/>